<proteinExistence type="predicted"/>
<feature type="transmembrane region" description="Helical" evidence="1">
    <location>
        <begin position="154"/>
        <end position="171"/>
    </location>
</feature>
<comment type="caution">
    <text evidence="2">The sequence shown here is derived from an EMBL/GenBank/DDBJ whole genome shotgun (WGS) entry which is preliminary data.</text>
</comment>
<dbReference type="EMBL" id="JAEVHL010000001">
    <property type="protein sequence ID" value="MBM0274041.1"/>
    <property type="molecule type" value="Genomic_DNA"/>
</dbReference>
<evidence type="ECO:0000313" key="2">
    <source>
        <dbReference type="EMBL" id="MBM0274041.1"/>
    </source>
</evidence>
<keyword evidence="3" id="KW-1185">Reference proteome</keyword>
<dbReference type="Proteomes" id="UP000622245">
    <property type="component" value="Unassembled WGS sequence"/>
</dbReference>
<keyword evidence="1" id="KW-0812">Transmembrane</keyword>
<sequence length="181" mass="19757">MGRPDLDHHDEAERLHQVLRTSHEELAATESGTTAYRSQRAEVFAATTQLLDFEARIPVLIDEQRRRISSRVVYVGGAAALTAMLVMGGLVVDGRFSRWYLVPVIVVCLLAGVITLSEPRAQRLGHRSRAVSALIMVAGAALVVVAVLRVVSAIWLMALLPLLVAALACWLHDGTEAEDRK</sequence>
<evidence type="ECO:0000313" key="3">
    <source>
        <dbReference type="Proteomes" id="UP000622245"/>
    </source>
</evidence>
<protein>
    <recommendedName>
        <fullName evidence="4">DUF2157 domain-containing protein</fullName>
    </recommendedName>
</protein>
<feature type="transmembrane region" description="Helical" evidence="1">
    <location>
        <begin position="98"/>
        <end position="117"/>
    </location>
</feature>
<evidence type="ECO:0008006" key="4">
    <source>
        <dbReference type="Google" id="ProtNLM"/>
    </source>
</evidence>
<accession>A0ABS1Y9G3</accession>
<feature type="transmembrane region" description="Helical" evidence="1">
    <location>
        <begin position="129"/>
        <end position="148"/>
    </location>
</feature>
<feature type="transmembrane region" description="Helical" evidence="1">
    <location>
        <begin position="72"/>
        <end position="92"/>
    </location>
</feature>
<organism evidence="2 3">
    <name type="scientific">Micromonospora tarensis</name>
    <dbReference type="NCBI Taxonomy" id="2806100"/>
    <lineage>
        <taxon>Bacteria</taxon>
        <taxon>Bacillati</taxon>
        <taxon>Actinomycetota</taxon>
        <taxon>Actinomycetes</taxon>
        <taxon>Micromonosporales</taxon>
        <taxon>Micromonosporaceae</taxon>
        <taxon>Micromonospora</taxon>
    </lineage>
</organism>
<evidence type="ECO:0000256" key="1">
    <source>
        <dbReference type="SAM" id="Phobius"/>
    </source>
</evidence>
<reference evidence="2 3" key="1">
    <citation type="submission" date="2021-01" db="EMBL/GenBank/DDBJ databases">
        <title>Draft genome sequence of Micromonospora sp. strain STR1s_6.</title>
        <authorList>
            <person name="Karlyshev A."/>
            <person name="Jawad R."/>
        </authorList>
    </citation>
    <scope>NUCLEOTIDE SEQUENCE [LARGE SCALE GENOMIC DNA]</scope>
    <source>
        <strain evidence="2 3">STR1S-6</strain>
    </source>
</reference>
<name>A0ABS1Y9G3_9ACTN</name>
<keyword evidence="1" id="KW-0472">Membrane</keyword>
<keyword evidence="1" id="KW-1133">Transmembrane helix</keyword>
<gene>
    <name evidence="2" type="ORF">JM949_00465</name>
</gene>
<dbReference type="RefSeq" id="WP_203146464.1">
    <property type="nucleotide sequence ID" value="NZ_JAEVHL010000001.1"/>
</dbReference>